<dbReference type="NCBIfam" id="TIGR04354">
    <property type="entry name" value="amphi-Trp"/>
    <property type="match status" value="1"/>
</dbReference>
<feature type="domain" description="Amphi-Trp" evidence="1">
    <location>
        <begin position="7"/>
        <end position="84"/>
    </location>
</feature>
<evidence type="ECO:0000313" key="3">
    <source>
        <dbReference type="Proteomes" id="UP001154061"/>
    </source>
</evidence>
<gene>
    <name evidence="2" type="ORF">NDI89_15300</name>
</gene>
<dbReference type="RefSeq" id="WP_277522662.1">
    <property type="nucleotide sequence ID" value="NZ_JAMQOT010000005.1"/>
</dbReference>
<reference evidence="2" key="1">
    <citation type="submission" date="2022-06" db="EMBL/GenBank/DDBJ databases">
        <title>Natrinema sp. a new haloarchaeum isolate from saline soil.</title>
        <authorList>
            <person name="Strakova D."/>
            <person name="Galisteo C."/>
            <person name="Sanchez-Porro C."/>
            <person name="Ventosa A."/>
        </authorList>
    </citation>
    <scope>NUCLEOTIDE SEQUENCE</scope>
    <source>
        <strain evidence="2">S1CR25-10</strain>
    </source>
</reference>
<keyword evidence="3" id="KW-1185">Reference proteome</keyword>
<dbReference type="Proteomes" id="UP001154061">
    <property type="component" value="Unassembled WGS sequence"/>
</dbReference>
<sequence>MAEKQLSEEQLTRDEAADRLRALADELEGDGSAQVRTGNKTVELRPPTTIAYEVGIRERSSILRGGRETVTIKMDWKPANVSEESTAAE</sequence>
<comment type="caution">
    <text evidence="2">The sequence shown here is derived from an EMBL/GenBank/DDBJ whole genome shotgun (WGS) entry which is preliminary data.</text>
</comment>
<dbReference type="InterPro" id="IPR027598">
    <property type="entry name" value="Amphi-Trp_dom"/>
</dbReference>
<dbReference type="Pfam" id="PF20068">
    <property type="entry name" value="Amphi-Trp"/>
    <property type="match status" value="1"/>
</dbReference>
<proteinExistence type="predicted"/>
<evidence type="ECO:0000313" key="2">
    <source>
        <dbReference type="EMBL" id="MDF9746956.1"/>
    </source>
</evidence>
<dbReference type="AlphaFoldDB" id="A0A9Q4Q2X9"/>
<protein>
    <submittedName>
        <fullName evidence="2">Amphi-Trp domain-containing protein</fullName>
    </submittedName>
</protein>
<name>A0A9Q4Q2X9_9EURY</name>
<evidence type="ECO:0000259" key="1">
    <source>
        <dbReference type="Pfam" id="PF20068"/>
    </source>
</evidence>
<organism evidence="2 3">
    <name type="scientific">Natrinema salsiterrestre</name>
    <dbReference type="NCBI Taxonomy" id="2950540"/>
    <lineage>
        <taxon>Archaea</taxon>
        <taxon>Methanobacteriati</taxon>
        <taxon>Methanobacteriota</taxon>
        <taxon>Stenosarchaea group</taxon>
        <taxon>Halobacteria</taxon>
        <taxon>Halobacteriales</taxon>
        <taxon>Natrialbaceae</taxon>
        <taxon>Natrinema</taxon>
    </lineage>
</organism>
<dbReference type="EMBL" id="JAMQOT010000005">
    <property type="protein sequence ID" value="MDF9746956.1"/>
    <property type="molecule type" value="Genomic_DNA"/>
</dbReference>
<accession>A0A9Q4Q2X9</accession>